<sequence>MVAFVFCFFDLENKQLQRECSWFPGTSAKLGNSVFGFPVVNPEEQRAPEKGQSSGGGTGTGGMYDPGIDPASFSFDDCRDSSTIKADLLPKDSNFSLPGGSSDGLDEMESESAEIPFTQLLNSYKYSQPGFSGIYIEFNLVDGSDSQESANSTTPDDVVDGVTDANIAEKLQKKNTNNEENLKTDNITTESSGSQSKCYEGETVRWVGADKQR</sequence>
<evidence type="ECO:0000313" key="3">
    <source>
        <dbReference type="Proteomes" id="UP000323000"/>
    </source>
</evidence>
<dbReference type="EMBL" id="VAHF01000001">
    <property type="protein sequence ID" value="TXG73693.1"/>
    <property type="molecule type" value="Genomic_DNA"/>
</dbReference>
<reference evidence="3" key="1">
    <citation type="journal article" date="2019" name="Gigascience">
        <title>De novo genome assembly of the endangered Acer yangbiense, a plant species with extremely small populations endemic to Yunnan Province, China.</title>
        <authorList>
            <person name="Yang J."/>
            <person name="Wariss H.M."/>
            <person name="Tao L."/>
            <person name="Zhang R."/>
            <person name="Yun Q."/>
            <person name="Hollingsworth P."/>
            <person name="Dao Z."/>
            <person name="Luo G."/>
            <person name="Guo H."/>
            <person name="Ma Y."/>
            <person name="Sun W."/>
        </authorList>
    </citation>
    <scope>NUCLEOTIDE SEQUENCE [LARGE SCALE GENOMIC DNA]</scope>
    <source>
        <strain evidence="3">cv. Malutang</strain>
    </source>
</reference>
<feature type="compositionally biased region" description="Gly residues" evidence="1">
    <location>
        <begin position="53"/>
        <end position="64"/>
    </location>
</feature>
<feature type="region of interest" description="Disordered" evidence="1">
    <location>
        <begin position="171"/>
        <end position="196"/>
    </location>
</feature>
<dbReference type="AlphaFoldDB" id="A0A5C7IWT5"/>
<feature type="compositionally biased region" description="Polar residues" evidence="1">
    <location>
        <begin position="185"/>
        <end position="196"/>
    </location>
</feature>
<feature type="compositionally biased region" description="Basic and acidic residues" evidence="1">
    <location>
        <begin position="171"/>
        <end position="183"/>
    </location>
</feature>
<feature type="region of interest" description="Disordered" evidence="1">
    <location>
        <begin position="43"/>
        <end position="66"/>
    </location>
</feature>
<name>A0A5C7IWT5_9ROSI</name>
<protein>
    <submittedName>
        <fullName evidence="2">Uncharacterized protein</fullName>
    </submittedName>
</protein>
<gene>
    <name evidence="2" type="ORF">EZV62_002272</name>
</gene>
<dbReference type="Proteomes" id="UP000323000">
    <property type="component" value="Chromosome 1"/>
</dbReference>
<accession>A0A5C7IWT5</accession>
<keyword evidence="3" id="KW-1185">Reference proteome</keyword>
<organism evidence="2 3">
    <name type="scientific">Acer yangbiense</name>
    <dbReference type="NCBI Taxonomy" id="1000413"/>
    <lineage>
        <taxon>Eukaryota</taxon>
        <taxon>Viridiplantae</taxon>
        <taxon>Streptophyta</taxon>
        <taxon>Embryophyta</taxon>
        <taxon>Tracheophyta</taxon>
        <taxon>Spermatophyta</taxon>
        <taxon>Magnoliopsida</taxon>
        <taxon>eudicotyledons</taxon>
        <taxon>Gunneridae</taxon>
        <taxon>Pentapetalae</taxon>
        <taxon>rosids</taxon>
        <taxon>malvids</taxon>
        <taxon>Sapindales</taxon>
        <taxon>Sapindaceae</taxon>
        <taxon>Hippocastanoideae</taxon>
        <taxon>Acereae</taxon>
        <taxon>Acer</taxon>
    </lineage>
</organism>
<comment type="caution">
    <text evidence="2">The sequence shown here is derived from an EMBL/GenBank/DDBJ whole genome shotgun (WGS) entry which is preliminary data.</text>
</comment>
<proteinExistence type="predicted"/>
<evidence type="ECO:0000313" key="2">
    <source>
        <dbReference type="EMBL" id="TXG73693.1"/>
    </source>
</evidence>
<evidence type="ECO:0000256" key="1">
    <source>
        <dbReference type="SAM" id="MobiDB-lite"/>
    </source>
</evidence>